<proteinExistence type="predicted"/>
<reference evidence="1 2" key="1">
    <citation type="submission" date="2018-03" db="EMBL/GenBank/DDBJ databases">
        <title>Genomic Encyclopedia of Archaeal and Bacterial Type Strains, Phase II (KMG-II): from individual species to whole genera.</title>
        <authorList>
            <person name="Goeker M."/>
        </authorList>
    </citation>
    <scope>NUCLEOTIDE SEQUENCE [LARGE SCALE GENOMIC DNA]</scope>
    <source>
        <strain evidence="1 2">DSM 24859</strain>
    </source>
</reference>
<protein>
    <submittedName>
        <fullName evidence="1">Uncharacterized protein</fullName>
    </submittedName>
</protein>
<keyword evidence="2" id="KW-1185">Reference proteome</keyword>
<evidence type="ECO:0000313" key="1">
    <source>
        <dbReference type="EMBL" id="PSL50381.1"/>
    </source>
</evidence>
<dbReference type="RefSeq" id="WP_158266958.1">
    <property type="nucleotide sequence ID" value="NZ_PYAW01000001.1"/>
</dbReference>
<comment type="caution">
    <text evidence="1">The sequence shown here is derived from an EMBL/GenBank/DDBJ whole genome shotgun (WGS) entry which is preliminary data.</text>
</comment>
<dbReference type="OrthoDB" id="679292at2"/>
<gene>
    <name evidence="1" type="ORF">CLV51_1011726</name>
</gene>
<accession>A0A2P8HVW4</accession>
<organism evidence="1 2">
    <name type="scientific">Chitinophaga niastensis</name>
    <dbReference type="NCBI Taxonomy" id="536980"/>
    <lineage>
        <taxon>Bacteria</taxon>
        <taxon>Pseudomonadati</taxon>
        <taxon>Bacteroidota</taxon>
        <taxon>Chitinophagia</taxon>
        <taxon>Chitinophagales</taxon>
        <taxon>Chitinophagaceae</taxon>
        <taxon>Chitinophaga</taxon>
    </lineage>
</organism>
<evidence type="ECO:0000313" key="2">
    <source>
        <dbReference type="Proteomes" id="UP000240971"/>
    </source>
</evidence>
<dbReference type="Proteomes" id="UP000240971">
    <property type="component" value="Unassembled WGS sequence"/>
</dbReference>
<sequence length="55" mass="6041">MATTHKFSVMVVIKDNHGVSRTLTPIIEASSDIEARRIAEAQYPNGSVRTVSKVK</sequence>
<dbReference type="EMBL" id="PYAW01000001">
    <property type="protein sequence ID" value="PSL50381.1"/>
    <property type="molecule type" value="Genomic_DNA"/>
</dbReference>
<name>A0A2P8HVW4_CHINA</name>
<dbReference type="AlphaFoldDB" id="A0A2P8HVW4"/>